<name>A0ABU1ATC0_9BACT</name>
<dbReference type="EMBL" id="JARXHW010000014">
    <property type="protein sequence ID" value="MDQ8207416.1"/>
    <property type="molecule type" value="Genomic_DNA"/>
</dbReference>
<accession>A0ABU1ATC0</accession>
<evidence type="ECO:0008006" key="4">
    <source>
        <dbReference type="Google" id="ProtNLM"/>
    </source>
</evidence>
<comment type="caution">
    <text evidence="2">The sequence shown here is derived from an EMBL/GenBank/DDBJ whole genome shotgun (WGS) entry which is preliminary data.</text>
</comment>
<gene>
    <name evidence="2" type="ORF">QEH52_07845</name>
</gene>
<keyword evidence="3" id="KW-1185">Reference proteome</keyword>
<protein>
    <recommendedName>
        <fullName evidence="4">General secretion pathway protein GspM</fullName>
    </recommendedName>
</protein>
<evidence type="ECO:0000313" key="2">
    <source>
        <dbReference type="EMBL" id="MDQ8207416.1"/>
    </source>
</evidence>
<dbReference type="RefSeq" id="WP_308949554.1">
    <property type="nucleotide sequence ID" value="NZ_JARXHW010000014.1"/>
</dbReference>
<evidence type="ECO:0000256" key="1">
    <source>
        <dbReference type="SAM" id="Phobius"/>
    </source>
</evidence>
<feature type="transmembrane region" description="Helical" evidence="1">
    <location>
        <begin position="21"/>
        <end position="39"/>
    </location>
</feature>
<evidence type="ECO:0000313" key="3">
    <source>
        <dbReference type="Proteomes" id="UP001225316"/>
    </source>
</evidence>
<sequence>MSTLKQSTRRFYKRMSLREKLLSLSFILVILFIWSNNWLGRMSDWNAQRKLSTIELTTQQEWLDRSDFFAEGLATALERVDPSKTYDAAQLSGRVDSLTRQIGLSGQADIDSVRTREGEIFNDHNLRVRLKSISIAQLIRLNDLIKQETPYINLQNVRIQKNQRNPEQLDVRYEINSFDLKDSNLQ</sequence>
<dbReference type="Proteomes" id="UP001225316">
    <property type="component" value="Unassembled WGS sequence"/>
</dbReference>
<keyword evidence="1" id="KW-1133">Transmembrane helix</keyword>
<proteinExistence type="predicted"/>
<reference evidence="2 3" key="1">
    <citation type="submission" date="2023-04" db="EMBL/GenBank/DDBJ databases">
        <title>A novel bacteria isolated from coastal sediment.</title>
        <authorList>
            <person name="Liu X.-J."/>
            <person name="Du Z.-J."/>
        </authorList>
    </citation>
    <scope>NUCLEOTIDE SEQUENCE [LARGE SCALE GENOMIC DNA]</scope>
    <source>
        <strain evidence="2 3">SDUM461003</strain>
    </source>
</reference>
<keyword evidence="1" id="KW-0812">Transmembrane</keyword>
<keyword evidence="1" id="KW-0472">Membrane</keyword>
<organism evidence="2 3">
    <name type="scientific">Thalassobacterium maritimum</name>
    <dbReference type="NCBI Taxonomy" id="3041265"/>
    <lineage>
        <taxon>Bacteria</taxon>
        <taxon>Pseudomonadati</taxon>
        <taxon>Verrucomicrobiota</taxon>
        <taxon>Opitutia</taxon>
        <taxon>Puniceicoccales</taxon>
        <taxon>Coraliomargaritaceae</taxon>
        <taxon>Thalassobacterium</taxon>
    </lineage>
</organism>